<sequence>MSTQTIQSPFSDTSSIAGHDFMATSEGHNLSEEIPHTYPVSIHFSPNLSPSVEHNGPDVTPPTERPVRHLAPRKGSPRRETHIPRPRNAFIIFRSEYHSTKITTDIEHDARHISRIVGHLWNNMSEEDKAPYRLMAENEKLEHQQRYPNYRFTP</sequence>
<keyword evidence="2 3" id="KW-0539">Nucleus</keyword>
<dbReference type="AlphaFoldDB" id="A0A9P5Q528"/>
<dbReference type="GO" id="GO:0005634">
    <property type="term" value="C:nucleus"/>
    <property type="evidence" value="ECO:0007669"/>
    <property type="project" value="UniProtKB-UniRule"/>
</dbReference>
<name>A0A9P5Q528_9AGAR</name>
<evidence type="ECO:0000256" key="3">
    <source>
        <dbReference type="PROSITE-ProRule" id="PRU00267"/>
    </source>
</evidence>
<dbReference type="SMART" id="SM00398">
    <property type="entry name" value="HMG"/>
    <property type="match status" value="1"/>
</dbReference>
<evidence type="ECO:0000313" key="7">
    <source>
        <dbReference type="Proteomes" id="UP000772434"/>
    </source>
</evidence>
<comment type="caution">
    <text evidence="6">The sequence shown here is derived from an EMBL/GenBank/DDBJ whole genome shotgun (WGS) entry which is preliminary data.</text>
</comment>
<dbReference type="InterPro" id="IPR009071">
    <property type="entry name" value="HMG_box_dom"/>
</dbReference>
<dbReference type="Pfam" id="PF00505">
    <property type="entry name" value="HMG_box"/>
    <property type="match status" value="1"/>
</dbReference>
<reference evidence="6" key="1">
    <citation type="submission" date="2020-11" db="EMBL/GenBank/DDBJ databases">
        <authorList>
            <consortium name="DOE Joint Genome Institute"/>
            <person name="Ahrendt S."/>
            <person name="Riley R."/>
            <person name="Andreopoulos W."/>
            <person name="Labutti K."/>
            <person name="Pangilinan J."/>
            <person name="Ruiz-Duenas F.J."/>
            <person name="Barrasa J.M."/>
            <person name="Sanchez-Garcia M."/>
            <person name="Camarero S."/>
            <person name="Miyauchi S."/>
            <person name="Serrano A."/>
            <person name="Linde D."/>
            <person name="Babiker R."/>
            <person name="Drula E."/>
            <person name="Ayuso-Fernandez I."/>
            <person name="Pacheco R."/>
            <person name="Padilla G."/>
            <person name="Ferreira P."/>
            <person name="Barriuso J."/>
            <person name="Kellner H."/>
            <person name="Castanera R."/>
            <person name="Alfaro M."/>
            <person name="Ramirez L."/>
            <person name="Pisabarro A.G."/>
            <person name="Kuo A."/>
            <person name="Tritt A."/>
            <person name="Lipzen A."/>
            <person name="He G."/>
            <person name="Yan M."/>
            <person name="Ng V."/>
            <person name="Cullen D."/>
            <person name="Martin F."/>
            <person name="Rosso M.-N."/>
            <person name="Henrissat B."/>
            <person name="Hibbett D."/>
            <person name="Martinez A.T."/>
            <person name="Grigoriev I.V."/>
        </authorList>
    </citation>
    <scope>NUCLEOTIDE SEQUENCE</scope>
    <source>
        <strain evidence="6">AH 40177</strain>
    </source>
</reference>
<dbReference type="InterPro" id="IPR051356">
    <property type="entry name" value="SOX/SOX-like_TF"/>
</dbReference>
<keyword evidence="1 3" id="KW-0238">DNA-binding</keyword>
<accession>A0A9P5Q528</accession>
<feature type="region of interest" description="Disordered" evidence="4">
    <location>
        <begin position="49"/>
        <end position="82"/>
    </location>
</feature>
<evidence type="ECO:0000256" key="4">
    <source>
        <dbReference type="SAM" id="MobiDB-lite"/>
    </source>
</evidence>
<dbReference type="Proteomes" id="UP000772434">
    <property type="component" value="Unassembled WGS sequence"/>
</dbReference>
<dbReference type="CDD" id="cd01389">
    <property type="entry name" value="HMG-box_ROX1-like"/>
    <property type="match status" value="1"/>
</dbReference>
<dbReference type="SUPFAM" id="SSF47095">
    <property type="entry name" value="HMG-box"/>
    <property type="match status" value="1"/>
</dbReference>
<dbReference type="GO" id="GO:0000981">
    <property type="term" value="F:DNA-binding transcription factor activity, RNA polymerase II-specific"/>
    <property type="evidence" value="ECO:0007669"/>
    <property type="project" value="TreeGrafter"/>
</dbReference>
<dbReference type="OrthoDB" id="6247875at2759"/>
<gene>
    <name evidence="6" type="ORF">BDP27DRAFT_1287894</name>
</gene>
<dbReference type="InterPro" id="IPR036910">
    <property type="entry name" value="HMG_box_dom_sf"/>
</dbReference>
<dbReference type="PANTHER" id="PTHR45789">
    <property type="entry name" value="FI18025P1"/>
    <property type="match status" value="1"/>
</dbReference>
<protein>
    <submittedName>
        <fullName evidence="6">High mobility group box domain-containing protein</fullName>
    </submittedName>
</protein>
<evidence type="ECO:0000313" key="6">
    <source>
        <dbReference type="EMBL" id="KAF9074450.1"/>
    </source>
</evidence>
<dbReference type="PROSITE" id="PS50118">
    <property type="entry name" value="HMG_BOX_2"/>
    <property type="match status" value="1"/>
</dbReference>
<evidence type="ECO:0000256" key="1">
    <source>
        <dbReference type="ARBA" id="ARBA00023125"/>
    </source>
</evidence>
<feature type="non-terminal residue" evidence="6">
    <location>
        <position position="1"/>
    </location>
</feature>
<feature type="domain" description="HMG box" evidence="5">
    <location>
        <begin position="83"/>
        <end position="151"/>
    </location>
</feature>
<organism evidence="6 7">
    <name type="scientific">Rhodocollybia butyracea</name>
    <dbReference type="NCBI Taxonomy" id="206335"/>
    <lineage>
        <taxon>Eukaryota</taxon>
        <taxon>Fungi</taxon>
        <taxon>Dikarya</taxon>
        <taxon>Basidiomycota</taxon>
        <taxon>Agaricomycotina</taxon>
        <taxon>Agaricomycetes</taxon>
        <taxon>Agaricomycetidae</taxon>
        <taxon>Agaricales</taxon>
        <taxon>Marasmiineae</taxon>
        <taxon>Omphalotaceae</taxon>
        <taxon>Rhodocollybia</taxon>
    </lineage>
</organism>
<proteinExistence type="predicted"/>
<dbReference type="EMBL" id="JADNRY010000013">
    <property type="protein sequence ID" value="KAF9074450.1"/>
    <property type="molecule type" value="Genomic_DNA"/>
</dbReference>
<dbReference type="Gene3D" id="1.10.30.10">
    <property type="entry name" value="High mobility group box domain"/>
    <property type="match status" value="1"/>
</dbReference>
<keyword evidence="7" id="KW-1185">Reference proteome</keyword>
<evidence type="ECO:0000256" key="2">
    <source>
        <dbReference type="ARBA" id="ARBA00023242"/>
    </source>
</evidence>
<feature type="DNA-binding region" description="HMG box" evidence="3">
    <location>
        <begin position="83"/>
        <end position="151"/>
    </location>
</feature>
<evidence type="ECO:0000259" key="5">
    <source>
        <dbReference type="PROSITE" id="PS50118"/>
    </source>
</evidence>
<dbReference type="PANTHER" id="PTHR45789:SF2">
    <property type="entry name" value="FI18025P1"/>
    <property type="match status" value="1"/>
</dbReference>
<dbReference type="GO" id="GO:0000978">
    <property type="term" value="F:RNA polymerase II cis-regulatory region sequence-specific DNA binding"/>
    <property type="evidence" value="ECO:0007669"/>
    <property type="project" value="TreeGrafter"/>
</dbReference>